<dbReference type="OrthoDB" id="9764953at2"/>
<dbReference type="PANTHER" id="PTHR10655:SF17">
    <property type="entry name" value="LYSOPHOSPHOLIPASE-LIKE PROTEIN 1"/>
    <property type="match status" value="1"/>
</dbReference>
<evidence type="ECO:0000313" key="6">
    <source>
        <dbReference type="Proteomes" id="UP000309215"/>
    </source>
</evidence>
<sequence length="266" mass="27947">MIHATGRVLLALVWLAPACGRDTPPEPPPSSAAPRTEAKPASGPPEAAGIRYLERVTGGAAATERLPLVVAIHGLGDRPESFVRLFDRIEGRMRVVVPYGTSPYSDGFSWFPLARRDPAKLAEGTSLAADGLAAMLEELERTRPTRGRPIVTGFSQGGMLSFTLVVKHPERVGEALPLAGLLAPPLYPSAWPMGKVAPPVHAFHGDADTMVPHAGATETVRALVAVGFSAELTTYPGVGHTVSASMRGDWQKALEAAAQRAAASSP</sequence>
<evidence type="ECO:0000256" key="2">
    <source>
        <dbReference type="ARBA" id="ARBA00022801"/>
    </source>
</evidence>
<proteinExistence type="inferred from homology"/>
<protein>
    <submittedName>
        <fullName evidence="5">Carboxylesterase</fullName>
    </submittedName>
</protein>
<evidence type="ECO:0000259" key="4">
    <source>
        <dbReference type="Pfam" id="PF02230"/>
    </source>
</evidence>
<evidence type="ECO:0000256" key="3">
    <source>
        <dbReference type="SAM" id="MobiDB-lite"/>
    </source>
</evidence>
<evidence type="ECO:0000256" key="1">
    <source>
        <dbReference type="ARBA" id="ARBA00006499"/>
    </source>
</evidence>
<dbReference type="EMBL" id="SSMQ01000074">
    <property type="protein sequence ID" value="TKC98130.1"/>
    <property type="molecule type" value="Genomic_DNA"/>
</dbReference>
<feature type="domain" description="Phospholipase/carboxylesterase/thioesterase" evidence="4">
    <location>
        <begin position="66"/>
        <end position="252"/>
    </location>
</feature>
<dbReference type="InterPro" id="IPR029058">
    <property type="entry name" value="AB_hydrolase_fold"/>
</dbReference>
<keyword evidence="6" id="KW-1185">Reference proteome</keyword>
<gene>
    <name evidence="5" type="ORF">E8A74_42635</name>
</gene>
<dbReference type="Gene3D" id="3.40.50.1820">
    <property type="entry name" value="alpha/beta hydrolase"/>
    <property type="match status" value="1"/>
</dbReference>
<dbReference type="Proteomes" id="UP000309215">
    <property type="component" value="Unassembled WGS sequence"/>
</dbReference>
<dbReference type="InterPro" id="IPR003140">
    <property type="entry name" value="PLipase/COase/thioEstase"/>
</dbReference>
<dbReference type="InterPro" id="IPR050565">
    <property type="entry name" value="LYPA1-2/EST-like"/>
</dbReference>
<comment type="similarity">
    <text evidence="1">Belongs to the AB hydrolase superfamily. AB hydrolase 2 family.</text>
</comment>
<reference evidence="5 6" key="1">
    <citation type="submission" date="2019-04" db="EMBL/GenBank/DDBJ databases">
        <authorList>
            <person name="Li Y."/>
            <person name="Wang J."/>
        </authorList>
    </citation>
    <scope>NUCLEOTIDE SEQUENCE [LARGE SCALE GENOMIC DNA]</scope>
    <source>
        <strain evidence="5 6">DSM 14668</strain>
    </source>
</reference>
<accession>A0A4U1IVH2</accession>
<comment type="caution">
    <text evidence="5">The sequence shown here is derived from an EMBL/GenBank/DDBJ whole genome shotgun (WGS) entry which is preliminary data.</text>
</comment>
<evidence type="ECO:0000313" key="5">
    <source>
        <dbReference type="EMBL" id="TKC98130.1"/>
    </source>
</evidence>
<dbReference type="SUPFAM" id="SSF53474">
    <property type="entry name" value="alpha/beta-Hydrolases"/>
    <property type="match status" value="1"/>
</dbReference>
<dbReference type="AlphaFoldDB" id="A0A4U1IVH2"/>
<dbReference type="Pfam" id="PF02230">
    <property type="entry name" value="Abhydrolase_2"/>
    <property type="match status" value="1"/>
</dbReference>
<organism evidence="5 6">
    <name type="scientific">Polyangium fumosum</name>
    <dbReference type="NCBI Taxonomy" id="889272"/>
    <lineage>
        <taxon>Bacteria</taxon>
        <taxon>Pseudomonadati</taxon>
        <taxon>Myxococcota</taxon>
        <taxon>Polyangia</taxon>
        <taxon>Polyangiales</taxon>
        <taxon>Polyangiaceae</taxon>
        <taxon>Polyangium</taxon>
    </lineage>
</organism>
<dbReference type="RefSeq" id="WP_136934890.1">
    <property type="nucleotide sequence ID" value="NZ_SSMQ01000074.1"/>
</dbReference>
<dbReference type="GO" id="GO:0016787">
    <property type="term" value="F:hydrolase activity"/>
    <property type="evidence" value="ECO:0007669"/>
    <property type="project" value="UniProtKB-KW"/>
</dbReference>
<feature type="region of interest" description="Disordered" evidence="3">
    <location>
        <begin position="21"/>
        <end position="46"/>
    </location>
</feature>
<name>A0A4U1IVH2_9BACT</name>
<dbReference type="PANTHER" id="PTHR10655">
    <property type="entry name" value="LYSOPHOSPHOLIPASE-RELATED"/>
    <property type="match status" value="1"/>
</dbReference>
<keyword evidence="2" id="KW-0378">Hydrolase</keyword>